<dbReference type="InterPro" id="IPR049900">
    <property type="entry name" value="PKS_mFAS_DH"/>
</dbReference>
<dbReference type="Gene3D" id="3.90.180.10">
    <property type="entry name" value="Medium-chain alcohol dehydrogenases, catalytic domain"/>
    <property type="match status" value="1"/>
</dbReference>
<keyword evidence="3" id="KW-0808">Transferase</keyword>
<keyword evidence="2" id="KW-0597">Phosphoprotein</keyword>
<dbReference type="InterPro" id="IPR014030">
    <property type="entry name" value="Ketoacyl_synth_N"/>
</dbReference>
<dbReference type="InterPro" id="IPR042104">
    <property type="entry name" value="PKS_dehydratase_sf"/>
</dbReference>
<sequence>MRAVNATPVAVIGMACRLPGGIDSPHRLWQALLRGDDFVGEIPADRWDADLFYDPEPGVPGRSVTRWGAFLDDVGGFDCDFFGMTEREAIAIDPQHRLLLETSWDAVEHAGLDPASLSQSQTGVFVGLTHGDYELLSADCGAAEGPYGFTGTSNSFASGRVAYALGLHGPAVTVDTACSSGLMAVHQACGSLGSGESDLTLAGGVVVTLEPRKSVSGSLQGMLSPTGRCHAFDVHADGFVSGEGCVMLLLKRLDDAHRDGDRILAVLRGTAANQDGRTVNIAAPSQTAQVAVYRKALQIAGVDAATVGFVEAHGTGTPVGDPIEFASLAAVYGVGAPCAVGSVKTNFGHLQSTSGPLGLIKAILALQHAVIPQNLHFTRLPDEMARIETDLFVPQSNTPWPLRSHPRRAAVSSYGMSGTNVHAIVEQAPRQPPAQASDPPVGPLLFPLSATSAEQLRVTAARLAAWIDEHGAPDGDSGVRLTDLGYTLSRRRAHRPVRTVISAGTLGELGAELRAVADGDIPYRPAVGQGDRGPVWVFSGQGSQWPRMGAELLATEPVFAATIAAVEPLIAAESGFSVTEAMAAPEAVTGIDRVQPTLFAMQVGLAETMKSYGVRPGAVIGHSLGESAAAVVAGALSVADGVRVICRRSKLMARIAGSGAMASVELPGQQVLSELSIRGISDVVLSVVASPTSTVVGGDTQTIRDLVAAWQEQDVLAREVAVDVASHSPQVEPILDELVEVLADLRPMAPEVPYYSATLWDPRERPSFTGEYWAENLRYTVRFASAVQAALKDGFRVFGELAPHPLLTHAVEQNAASLDMPIAAVAAMRRREPGAPPARGGELPGGLRGFVADVHSAGAVIDFSVQYPTGRLVDAPLPTWTHRRLMLSREGNEHAAHGAAVQAVHPLLGAHVHLREEPERHVWQGAVGTEAHPWLADHQIHGVAAFPGAAYCEMALGAARAALGERAEVRDVRFEQTLLLDDRTQASSVATVAGPGVLDFTVDTHEDGERVRRASAVLCALPGDNADSPEPDQPPAHDMATLIAAHPSRLDGAELRKAFDAVGIQYGPAFSGLAAVLVADGEITTVLAEVTLPGAIRSQQSAYAAHPALLDACFQSVVVSPEVHKAGAGLLLPVGVRRLRTYHSTRHAQYCLARVTSSRPGECEADLDVLDQSGTVLLTVEGLRLAGGASESEHAQRLLNERLLTIDWEPREAPEATQTEPGSWVLLGASDGHDPFAARLAEALNSDGGQCVSIADPVGSPNTARLRALLSGGGQPVSNGHAPLKGLTGVVVVAGAAEGAVGEAHAGRDHVSHLAAVARELSELPGESPRLYLVTRNAASVTAGDAANLAQAGLRGLMRVIDSEHPHLSATQIDVDDATDPEHIALQLKTGSAEDETAWRGGQWYAARLRPGPLRPVERRTTVVDHGGDGMRLQIRAPGDLESLEFTAFDRVPPGPGEIEVAVTSSTVNFADVLVAFGRYPTFEGYQQRLGGDFAGVVTAVGPDVTEHRVGDHVGGVSPNGCWGTFVIADARHAITLPPEVPFDDAAAVPTAAATAWYGLHDLARISPTDKVLIHSGTGGVGQAAIAIARAVGCQIFATAGSPERRKLLRDMGIEHVYDSRSTEFADQIRRDTSGYGVDVVLNSLPGAAQRAGIELLAVGGRFVELGKRDIYGDTHLGLFPFRRNLSMFAVDLALLTASHPQTVRRLLTTVYQRTAAGELPLPSTTHYPIRDAAAAVRLVAAAGHTGKVVLDVPRVGSSVAVVPPETVRPFRADGAYIITGGIGGLGLFLAGQMAAQAAGTGCGRIVLNSRSQPDERAREAIERLRAAGADIAVECGDIAEPHTAERLVACATATGLPVRGVLHAAAVVEDATLANVTDELIDRCWAPKAYGAWNLHQALQEEKTGRCLDWFCAFSSAAALVGSPGQGAYAAANSWLDAFAYWRRARGLPATSIAWGAWSEVGRATALARDAGIAISPAEGFRAFETLLRYDRPYSGYAPITGTPWLTSFAQRSRFAEAFGSTGHGKPDTGKFLAELQALPREEWPSALRRLVSGQISLLLRRTIDPDRPLSDYGLDSLGNLELRTRIETETGVRISPAKITTVRGLAEHLCDELADLEAAPSTP</sequence>
<dbReference type="InterPro" id="IPR020841">
    <property type="entry name" value="PKS_Beta-ketoAc_synthase_dom"/>
</dbReference>
<dbReference type="InterPro" id="IPR020806">
    <property type="entry name" value="PKS_PP-bd"/>
</dbReference>
<feature type="region of interest" description="N-terminal hotdog fold" evidence="7">
    <location>
        <begin position="905"/>
        <end position="1025"/>
    </location>
</feature>
<dbReference type="SMART" id="SM00826">
    <property type="entry name" value="PKS_DH"/>
    <property type="match status" value="1"/>
</dbReference>
<dbReference type="Pfam" id="PF14765">
    <property type="entry name" value="PS-DH"/>
    <property type="match status" value="1"/>
</dbReference>
<dbReference type="PROSITE" id="PS51257">
    <property type="entry name" value="PROKAR_LIPOPROTEIN"/>
    <property type="match status" value="1"/>
</dbReference>
<dbReference type="SMART" id="SM00822">
    <property type="entry name" value="PKS_KR"/>
    <property type="match status" value="1"/>
</dbReference>
<feature type="domain" description="Carrier" evidence="8">
    <location>
        <begin position="2043"/>
        <end position="2119"/>
    </location>
</feature>
<dbReference type="SUPFAM" id="SSF55048">
    <property type="entry name" value="Probable ACP-binding domain of malonyl-CoA ACP transacylase"/>
    <property type="match status" value="1"/>
</dbReference>
<dbReference type="SUPFAM" id="SSF51735">
    <property type="entry name" value="NAD(P)-binding Rossmann-fold domains"/>
    <property type="match status" value="3"/>
</dbReference>
<reference evidence="11 12" key="1">
    <citation type="submission" date="2018-06" db="EMBL/GenBank/DDBJ databases">
        <title>NTM in soil in Japan.</title>
        <authorList>
            <person name="Ohya K."/>
        </authorList>
    </citation>
    <scope>NUCLEOTIDE SEQUENCE [LARGE SCALE GENOMIC DNA]</scope>
    <source>
        <strain evidence="11 12">GF28</strain>
    </source>
</reference>
<dbReference type="InterPro" id="IPR014031">
    <property type="entry name" value="Ketoacyl_synth_C"/>
</dbReference>
<dbReference type="Pfam" id="PF00698">
    <property type="entry name" value="Acyl_transf_1"/>
    <property type="match status" value="1"/>
</dbReference>
<evidence type="ECO:0000256" key="5">
    <source>
        <dbReference type="ARBA" id="ARBA00023268"/>
    </source>
</evidence>
<evidence type="ECO:0000313" key="11">
    <source>
        <dbReference type="EMBL" id="RAV11542.1"/>
    </source>
</evidence>
<dbReference type="InterPro" id="IPR050091">
    <property type="entry name" value="PKS_NRPS_Biosynth_Enz"/>
</dbReference>
<dbReference type="SMART" id="SM00827">
    <property type="entry name" value="PKS_AT"/>
    <property type="match status" value="1"/>
</dbReference>
<keyword evidence="4" id="KW-0521">NADP</keyword>
<evidence type="ECO:0000256" key="6">
    <source>
        <dbReference type="ARBA" id="ARBA00023315"/>
    </source>
</evidence>
<dbReference type="SMART" id="SM00829">
    <property type="entry name" value="PKS_ER"/>
    <property type="match status" value="1"/>
</dbReference>
<dbReference type="InterPro" id="IPR036736">
    <property type="entry name" value="ACP-like_sf"/>
</dbReference>
<dbReference type="Pfam" id="PF21089">
    <property type="entry name" value="PKS_DH_N"/>
    <property type="match status" value="1"/>
</dbReference>
<dbReference type="InterPro" id="IPR013968">
    <property type="entry name" value="PKS_KR"/>
</dbReference>
<dbReference type="InterPro" id="IPR049551">
    <property type="entry name" value="PKS_DH_C"/>
</dbReference>
<dbReference type="Pfam" id="PF08240">
    <property type="entry name" value="ADH_N"/>
    <property type="match status" value="1"/>
</dbReference>
<proteinExistence type="predicted"/>
<dbReference type="SUPFAM" id="SSF50129">
    <property type="entry name" value="GroES-like"/>
    <property type="match status" value="1"/>
</dbReference>
<feature type="region of interest" description="C-terminal hotdog fold" evidence="7">
    <location>
        <begin position="1047"/>
        <end position="1194"/>
    </location>
</feature>
<dbReference type="SMART" id="SM00823">
    <property type="entry name" value="PKS_PP"/>
    <property type="match status" value="1"/>
</dbReference>
<evidence type="ECO:0000256" key="2">
    <source>
        <dbReference type="ARBA" id="ARBA00022553"/>
    </source>
</evidence>
<dbReference type="InterPro" id="IPR057326">
    <property type="entry name" value="KR_dom"/>
</dbReference>
<dbReference type="SMART" id="SM00825">
    <property type="entry name" value="PKS_KS"/>
    <property type="match status" value="1"/>
</dbReference>
<dbReference type="NCBIfam" id="NF041183">
    <property type="entry name" value="Pks2_ls1_myc"/>
    <property type="match status" value="1"/>
</dbReference>
<dbReference type="Gene3D" id="3.40.47.10">
    <property type="match status" value="1"/>
</dbReference>
<dbReference type="InterPro" id="IPR036291">
    <property type="entry name" value="NAD(P)-bd_dom_sf"/>
</dbReference>
<dbReference type="PROSITE" id="PS00606">
    <property type="entry name" value="KS3_1"/>
    <property type="match status" value="1"/>
</dbReference>
<evidence type="ECO:0000256" key="7">
    <source>
        <dbReference type="PROSITE-ProRule" id="PRU01363"/>
    </source>
</evidence>
<feature type="domain" description="PKS/mFAS DH" evidence="10">
    <location>
        <begin position="905"/>
        <end position="1194"/>
    </location>
</feature>
<dbReference type="CDD" id="cd05195">
    <property type="entry name" value="enoyl_red"/>
    <property type="match status" value="1"/>
</dbReference>
<dbReference type="Pfam" id="PF16197">
    <property type="entry name" value="KAsynt_C_assoc"/>
    <property type="match status" value="1"/>
</dbReference>
<dbReference type="Pfam" id="PF00107">
    <property type="entry name" value="ADH_zinc_N"/>
    <property type="match status" value="1"/>
</dbReference>
<dbReference type="Proteomes" id="UP000250915">
    <property type="component" value="Unassembled WGS sequence"/>
</dbReference>
<dbReference type="InterPro" id="IPR020843">
    <property type="entry name" value="ER"/>
</dbReference>
<dbReference type="InterPro" id="IPR018201">
    <property type="entry name" value="Ketoacyl_synth_AS"/>
</dbReference>
<dbReference type="GO" id="GO:0005886">
    <property type="term" value="C:plasma membrane"/>
    <property type="evidence" value="ECO:0007669"/>
    <property type="project" value="TreeGrafter"/>
</dbReference>
<feature type="active site" description="Proton donor; for dehydratase activity" evidence="7">
    <location>
        <position position="1111"/>
    </location>
</feature>
<dbReference type="InterPro" id="IPR001227">
    <property type="entry name" value="Ac_transferase_dom_sf"/>
</dbReference>
<dbReference type="InterPro" id="IPR009081">
    <property type="entry name" value="PP-bd_ACP"/>
</dbReference>
<gene>
    <name evidence="11" type="ORF">DQP57_11180</name>
</gene>
<dbReference type="FunFam" id="3.40.47.10:FF:000019">
    <property type="entry name" value="Polyketide synthase type I"/>
    <property type="match status" value="1"/>
</dbReference>
<dbReference type="Pfam" id="PF00550">
    <property type="entry name" value="PP-binding"/>
    <property type="match status" value="1"/>
</dbReference>
<dbReference type="InterPro" id="IPR013149">
    <property type="entry name" value="ADH-like_C"/>
</dbReference>
<dbReference type="Gene3D" id="1.10.1200.10">
    <property type="entry name" value="ACP-like"/>
    <property type="match status" value="1"/>
</dbReference>
<organism evidence="11 12">
    <name type="scientific">Mycobacterium colombiense</name>
    <dbReference type="NCBI Taxonomy" id="339268"/>
    <lineage>
        <taxon>Bacteria</taxon>
        <taxon>Bacillati</taxon>
        <taxon>Actinomycetota</taxon>
        <taxon>Actinomycetes</taxon>
        <taxon>Mycobacteriales</taxon>
        <taxon>Mycobacteriaceae</taxon>
        <taxon>Mycobacterium</taxon>
        <taxon>Mycobacterium avium complex (MAC)</taxon>
    </lineage>
</organism>
<evidence type="ECO:0000259" key="8">
    <source>
        <dbReference type="PROSITE" id="PS50075"/>
    </source>
</evidence>
<evidence type="ECO:0000256" key="4">
    <source>
        <dbReference type="ARBA" id="ARBA00022857"/>
    </source>
</evidence>
<dbReference type="CDD" id="cd00833">
    <property type="entry name" value="PKS"/>
    <property type="match status" value="1"/>
</dbReference>
<dbReference type="Gene3D" id="3.10.129.110">
    <property type="entry name" value="Polyketide synthase dehydratase"/>
    <property type="match status" value="1"/>
</dbReference>
<dbReference type="InterPro" id="IPR020807">
    <property type="entry name" value="PKS_DH"/>
</dbReference>
<dbReference type="InterPro" id="IPR016036">
    <property type="entry name" value="Malonyl_transacylase_ACP-bd"/>
</dbReference>
<accession>A0A329LWI9</accession>
<dbReference type="GO" id="GO:0004315">
    <property type="term" value="F:3-oxoacyl-[acyl-carrier-protein] synthase activity"/>
    <property type="evidence" value="ECO:0007669"/>
    <property type="project" value="InterPro"/>
</dbReference>
<dbReference type="PROSITE" id="PS52019">
    <property type="entry name" value="PKS_MFAS_DH"/>
    <property type="match status" value="1"/>
</dbReference>
<dbReference type="PROSITE" id="PS52004">
    <property type="entry name" value="KS3_2"/>
    <property type="match status" value="1"/>
</dbReference>
<dbReference type="InterPro" id="IPR016035">
    <property type="entry name" value="Acyl_Trfase/lysoPLipase"/>
</dbReference>
<dbReference type="SUPFAM" id="SSF47336">
    <property type="entry name" value="ACP-like"/>
    <property type="match status" value="1"/>
</dbReference>
<comment type="caution">
    <text evidence="11">The sequence shown here is derived from an EMBL/GenBank/DDBJ whole genome shotgun (WGS) entry which is preliminary data.</text>
</comment>
<feature type="domain" description="Ketosynthase family 3 (KS3)" evidence="9">
    <location>
        <begin position="6"/>
        <end position="427"/>
    </location>
</feature>
<dbReference type="InterPro" id="IPR049552">
    <property type="entry name" value="PKS_DH_N"/>
</dbReference>
<dbReference type="InterPro" id="IPR011032">
    <property type="entry name" value="GroES-like_sf"/>
</dbReference>
<dbReference type="PROSITE" id="PS50075">
    <property type="entry name" value="CARRIER"/>
    <property type="match status" value="1"/>
</dbReference>
<dbReference type="InterPro" id="IPR016039">
    <property type="entry name" value="Thiolase-like"/>
</dbReference>
<evidence type="ECO:0000313" key="12">
    <source>
        <dbReference type="Proteomes" id="UP000250915"/>
    </source>
</evidence>
<dbReference type="InterPro" id="IPR053386">
    <property type="entry name" value="MBFA_synthase"/>
</dbReference>
<evidence type="ECO:0000259" key="9">
    <source>
        <dbReference type="PROSITE" id="PS52004"/>
    </source>
</evidence>
<evidence type="ECO:0000256" key="3">
    <source>
        <dbReference type="ARBA" id="ARBA00022679"/>
    </source>
</evidence>
<dbReference type="InterPro" id="IPR014043">
    <property type="entry name" value="Acyl_transferase_dom"/>
</dbReference>
<dbReference type="GO" id="GO:0006633">
    <property type="term" value="P:fatty acid biosynthetic process"/>
    <property type="evidence" value="ECO:0007669"/>
    <property type="project" value="InterPro"/>
</dbReference>
<dbReference type="GO" id="GO:0004312">
    <property type="term" value="F:fatty acid synthase activity"/>
    <property type="evidence" value="ECO:0007669"/>
    <property type="project" value="TreeGrafter"/>
</dbReference>
<dbReference type="EMBL" id="QMEV01000018">
    <property type="protein sequence ID" value="RAV11542.1"/>
    <property type="molecule type" value="Genomic_DNA"/>
</dbReference>
<dbReference type="FunFam" id="3.30.70.250:FF:000003">
    <property type="entry name" value="Polyketide beta-ketoacyl synthase Pks3"/>
    <property type="match status" value="1"/>
</dbReference>
<dbReference type="Gene3D" id="3.40.50.720">
    <property type="entry name" value="NAD(P)-binding Rossmann-like Domain"/>
    <property type="match status" value="3"/>
</dbReference>
<dbReference type="Gene3D" id="3.30.70.250">
    <property type="entry name" value="Malonyl-CoA ACP transacylase, ACP-binding"/>
    <property type="match status" value="1"/>
</dbReference>
<dbReference type="GO" id="GO:0071770">
    <property type="term" value="P:DIM/DIP cell wall layer assembly"/>
    <property type="evidence" value="ECO:0007669"/>
    <property type="project" value="TreeGrafter"/>
</dbReference>
<name>A0A329LWI9_9MYCO</name>
<keyword evidence="5" id="KW-0511">Multifunctional enzyme</keyword>
<keyword evidence="1" id="KW-0596">Phosphopantetheine</keyword>
<dbReference type="FunFam" id="3.40.50.720:FF:000209">
    <property type="entry name" value="Polyketide synthase Pks12"/>
    <property type="match status" value="1"/>
</dbReference>
<dbReference type="InterPro" id="IPR013154">
    <property type="entry name" value="ADH-like_N"/>
</dbReference>
<dbReference type="RefSeq" id="WP_112633036.1">
    <property type="nucleotide sequence ID" value="NZ_QMEV01000018.1"/>
</dbReference>
<dbReference type="Gene3D" id="3.40.366.10">
    <property type="entry name" value="Malonyl-Coenzyme A Acyl Carrier Protein, domain 2"/>
    <property type="match status" value="1"/>
</dbReference>
<dbReference type="GO" id="GO:0005737">
    <property type="term" value="C:cytoplasm"/>
    <property type="evidence" value="ECO:0007669"/>
    <property type="project" value="TreeGrafter"/>
</dbReference>
<dbReference type="PANTHER" id="PTHR43775:SF37">
    <property type="entry name" value="SI:DKEY-61P9.11"/>
    <property type="match status" value="1"/>
</dbReference>
<dbReference type="Pfam" id="PF08659">
    <property type="entry name" value="KR"/>
    <property type="match status" value="1"/>
</dbReference>
<dbReference type="InterPro" id="IPR032821">
    <property type="entry name" value="PKS_assoc"/>
</dbReference>
<dbReference type="Pfam" id="PF02801">
    <property type="entry name" value="Ketoacyl-synt_C"/>
    <property type="match status" value="1"/>
</dbReference>
<evidence type="ECO:0000259" key="10">
    <source>
        <dbReference type="PROSITE" id="PS52019"/>
    </source>
</evidence>
<dbReference type="PANTHER" id="PTHR43775">
    <property type="entry name" value="FATTY ACID SYNTHASE"/>
    <property type="match status" value="1"/>
</dbReference>
<dbReference type="SUPFAM" id="SSF53901">
    <property type="entry name" value="Thiolase-like"/>
    <property type="match status" value="1"/>
</dbReference>
<dbReference type="OrthoDB" id="9778690at2"/>
<keyword evidence="6" id="KW-0012">Acyltransferase</keyword>
<dbReference type="SUPFAM" id="SSF52151">
    <property type="entry name" value="FabD/lysophospholipase-like"/>
    <property type="match status" value="1"/>
</dbReference>
<dbReference type="GO" id="GO:0031177">
    <property type="term" value="F:phosphopantetheine binding"/>
    <property type="evidence" value="ECO:0007669"/>
    <property type="project" value="InterPro"/>
</dbReference>
<dbReference type="Pfam" id="PF00109">
    <property type="entry name" value="ketoacyl-synt"/>
    <property type="match status" value="1"/>
</dbReference>
<dbReference type="GO" id="GO:0016491">
    <property type="term" value="F:oxidoreductase activity"/>
    <property type="evidence" value="ECO:0007669"/>
    <property type="project" value="InterPro"/>
</dbReference>
<feature type="active site" description="Proton acceptor; for dehydratase activity" evidence="7">
    <location>
        <position position="938"/>
    </location>
</feature>
<evidence type="ECO:0000256" key="1">
    <source>
        <dbReference type="ARBA" id="ARBA00022450"/>
    </source>
</evidence>
<protein>
    <submittedName>
        <fullName evidence="11">Polyketide synthase</fullName>
    </submittedName>
</protein>